<dbReference type="GeneID" id="100377692"/>
<dbReference type="PANTHER" id="PTHR14948">
    <property type="entry name" value="NG5"/>
    <property type="match status" value="1"/>
</dbReference>
<reference evidence="8" key="1">
    <citation type="submission" date="2025-08" db="UniProtKB">
        <authorList>
            <consortium name="RefSeq"/>
        </authorList>
    </citation>
    <scope>IDENTIFICATION</scope>
    <source>
        <tissue evidence="8">Testes</tissue>
    </source>
</reference>
<comment type="subcellular location">
    <subcellularLocation>
        <location evidence="1">Membrane</location>
    </subcellularLocation>
</comment>
<evidence type="ECO:0000256" key="3">
    <source>
        <dbReference type="ARBA" id="ARBA00022692"/>
    </source>
</evidence>
<accession>A0ABM0GWL5</accession>
<protein>
    <submittedName>
        <fullName evidence="8">Proline-rich transmembrane protein 1-like</fullName>
    </submittedName>
</protein>
<proteinExistence type="inferred from homology"/>
<keyword evidence="4 6" id="KW-1133">Transmembrane helix</keyword>
<dbReference type="InterPro" id="IPR007593">
    <property type="entry name" value="CD225/Dispanin_fam"/>
</dbReference>
<dbReference type="Proteomes" id="UP000694865">
    <property type="component" value="Unplaced"/>
</dbReference>
<feature type="transmembrane region" description="Helical" evidence="6">
    <location>
        <begin position="45"/>
        <end position="66"/>
    </location>
</feature>
<keyword evidence="7" id="KW-1185">Reference proteome</keyword>
<keyword evidence="5 6" id="KW-0472">Membrane</keyword>
<dbReference type="PANTHER" id="PTHR14948:SF25">
    <property type="entry name" value="DUF4190 DOMAIN-CONTAINING PROTEIN"/>
    <property type="match status" value="1"/>
</dbReference>
<evidence type="ECO:0000256" key="2">
    <source>
        <dbReference type="ARBA" id="ARBA00006843"/>
    </source>
</evidence>
<keyword evidence="3 6" id="KW-0812">Transmembrane</keyword>
<dbReference type="InterPro" id="IPR051423">
    <property type="entry name" value="CD225/Dispanin"/>
</dbReference>
<evidence type="ECO:0000256" key="4">
    <source>
        <dbReference type="ARBA" id="ARBA00022989"/>
    </source>
</evidence>
<dbReference type="RefSeq" id="XP_002738941.1">
    <property type="nucleotide sequence ID" value="XM_002738895.2"/>
</dbReference>
<feature type="transmembrane region" description="Helical" evidence="6">
    <location>
        <begin position="95"/>
        <end position="118"/>
    </location>
</feature>
<evidence type="ECO:0000313" key="8">
    <source>
        <dbReference type="RefSeq" id="XP_002738941.1"/>
    </source>
</evidence>
<comment type="similarity">
    <text evidence="2">Belongs to the CD225/Dispanin family.</text>
</comment>
<name>A0ABM0GWL5_SACKO</name>
<sequence length="135" mass="15254">MSEEKEKNGMPPPYVVFPDNVVKTQPVAPIGPRMLVNPRDVPNDYLCLALFTTICCFWPISLFAVIKSRNVHRAMWQGDAFTAHRSSIWARRLSIISLVIGLLVIAAFITCKVMMVYYGDDGYDGDRDHHHGGHH</sequence>
<evidence type="ECO:0000256" key="5">
    <source>
        <dbReference type="ARBA" id="ARBA00023136"/>
    </source>
</evidence>
<organism evidence="7 8">
    <name type="scientific">Saccoglossus kowalevskii</name>
    <name type="common">Acorn worm</name>
    <dbReference type="NCBI Taxonomy" id="10224"/>
    <lineage>
        <taxon>Eukaryota</taxon>
        <taxon>Metazoa</taxon>
        <taxon>Hemichordata</taxon>
        <taxon>Enteropneusta</taxon>
        <taxon>Harrimaniidae</taxon>
        <taxon>Saccoglossus</taxon>
    </lineage>
</organism>
<evidence type="ECO:0000313" key="7">
    <source>
        <dbReference type="Proteomes" id="UP000694865"/>
    </source>
</evidence>
<evidence type="ECO:0000256" key="6">
    <source>
        <dbReference type="SAM" id="Phobius"/>
    </source>
</evidence>
<evidence type="ECO:0000256" key="1">
    <source>
        <dbReference type="ARBA" id="ARBA00004370"/>
    </source>
</evidence>
<dbReference type="Pfam" id="PF04505">
    <property type="entry name" value="CD225"/>
    <property type="match status" value="1"/>
</dbReference>
<gene>
    <name evidence="8" type="primary">LOC100377692</name>
</gene>